<dbReference type="PROSITE" id="PS00165">
    <property type="entry name" value="DEHYDRATASE_SER_THR"/>
    <property type="match status" value="1"/>
</dbReference>
<accession>A0A963YTL8</accession>
<dbReference type="InterPro" id="IPR050147">
    <property type="entry name" value="Ser/Thr_Dehydratase"/>
</dbReference>
<dbReference type="GO" id="GO:0003941">
    <property type="term" value="F:L-serine ammonia-lyase activity"/>
    <property type="evidence" value="ECO:0007669"/>
    <property type="project" value="TreeGrafter"/>
</dbReference>
<dbReference type="GO" id="GO:0009097">
    <property type="term" value="P:isoleucine biosynthetic process"/>
    <property type="evidence" value="ECO:0007669"/>
    <property type="project" value="TreeGrafter"/>
</dbReference>
<dbReference type="InterPro" id="IPR036052">
    <property type="entry name" value="TrpB-like_PALP_sf"/>
</dbReference>
<evidence type="ECO:0000256" key="2">
    <source>
        <dbReference type="ARBA" id="ARBA00010869"/>
    </source>
</evidence>
<dbReference type="Pfam" id="PF00291">
    <property type="entry name" value="PALP"/>
    <property type="match status" value="1"/>
</dbReference>
<reference evidence="6" key="2">
    <citation type="submission" date="2021-01" db="EMBL/GenBank/DDBJ databases">
        <authorList>
            <person name="Mieszkin S."/>
            <person name="Pouder E."/>
            <person name="Alain K."/>
        </authorList>
    </citation>
    <scope>NUCLEOTIDE SEQUENCE</scope>
    <source>
        <strain evidence="6">HW T2.11</strain>
    </source>
</reference>
<dbReference type="PANTHER" id="PTHR48078">
    <property type="entry name" value="THREONINE DEHYDRATASE, MITOCHONDRIAL-RELATED"/>
    <property type="match status" value="1"/>
</dbReference>
<keyword evidence="4" id="KW-0456">Lyase</keyword>
<evidence type="ECO:0000256" key="3">
    <source>
        <dbReference type="ARBA" id="ARBA00022898"/>
    </source>
</evidence>
<keyword evidence="7" id="KW-1185">Reference proteome</keyword>
<dbReference type="GO" id="GO:0004794">
    <property type="term" value="F:threonine deaminase activity"/>
    <property type="evidence" value="ECO:0007669"/>
    <property type="project" value="TreeGrafter"/>
</dbReference>
<comment type="caution">
    <text evidence="6">The sequence shown here is derived from an EMBL/GenBank/DDBJ whole genome shotgun (WGS) entry which is preliminary data.</text>
</comment>
<protein>
    <submittedName>
        <fullName evidence="6">Pyridoxal-phosphate dependent enzyme</fullName>
    </submittedName>
</protein>
<dbReference type="Gene3D" id="3.40.50.1100">
    <property type="match status" value="2"/>
</dbReference>
<evidence type="ECO:0000259" key="5">
    <source>
        <dbReference type="Pfam" id="PF00291"/>
    </source>
</evidence>
<name>A0A963YTL8_9PROT</name>
<dbReference type="InterPro" id="IPR001926">
    <property type="entry name" value="TrpB-like_PALP"/>
</dbReference>
<organism evidence="6 7">
    <name type="scientific">Acidisoma silvae</name>
    <dbReference type="NCBI Taxonomy" id="2802396"/>
    <lineage>
        <taxon>Bacteria</taxon>
        <taxon>Pseudomonadati</taxon>
        <taxon>Pseudomonadota</taxon>
        <taxon>Alphaproteobacteria</taxon>
        <taxon>Acetobacterales</taxon>
        <taxon>Acidocellaceae</taxon>
        <taxon>Acidisoma</taxon>
    </lineage>
</organism>
<comment type="cofactor">
    <cofactor evidence="1">
        <name>pyridoxal 5'-phosphate</name>
        <dbReference type="ChEBI" id="CHEBI:597326"/>
    </cofactor>
</comment>
<keyword evidence="3" id="KW-0663">Pyridoxal phosphate</keyword>
<dbReference type="SUPFAM" id="SSF53686">
    <property type="entry name" value="Tryptophan synthase beta subunit-like PLP-dependent enzymes"/>
    <property type="match status" value="1"/>
</dbReference>
<dbReference type="RefSeq" id="WP_227322452.1">
    <property type="nucleotide sequence ID" value="NZ_JAESVB010000008.1"/>
</dbReference>
<evidence type="ECO:0000313" key="7">
    <source>
        <dbReference type="Proteomes" id="UP000708298"/>
    </source>
</evidence>
<dbReference type="Proteomes" id="UP000708298">
    <property type="component" value="Unassembled WGS sequence"/>
</dbReference>
<gene>
    <name evidence="6" type="ORF">ASILVAE211_16495</name>
</gene>
<dbReference type="EMBL" id="JAESVB010000008">
    <property type="protein sequence ID" value="MCB8876793.1"/>
    <property type="molecule type" value="Genomic_DNA"/>
</dbReference>
<reference evidence="6" key="1">
    <citation type="journal article" date="2021" name="Microorganisms">
        <title>Acidisoma silvae sp. nov. and Acidisomacellulosilytica sp. nov., Two Acidophilic Bacteria Isolated from Decaying Wood, Hydrolyzing Cellulose and Producing Poly-3-hydroxybutyrate.</title>
        <authorList>
            <person name="Mieszkin S."/>
            <person name="Pouder E."/>
            <person name="Uroz S."/>
            <person name="Simon-Colin C."/>
            <person name="Alain K."/>
        </authorList>
    </citation>
    <scope>NUCLEOTIDE SEQUENCE</scope>
    <source>
        <strain evidence="6">HW T2.11</strain>
    </source>
</reference>
<dbReference type="GO" id="GO:0006565">
    <property type="term" value="P:L-serine catabolic process"/>
    <property type="evidence" value="ECO:0007669"/>
    <property type="project" value="TreeGrafter"/>
</dbReference>
<sequence>MITIDDVRAAQERIEGFVRRTPLMEVTLAQRSPLPDGASLLLKLESLQVTGSFKARGAINQLLSLPKEIVARGIVTASGGNHGIAVARAAHVAGVAATIFLPENAAPAKLEKLTAWGATTHLVGRFWDEAHAAATAFAQDSGLPYFHPFASPAIVAGQGTVALEILEQAPDIDLFLIAIGGGGLIAGMSTVLRALHPNARIIGIEPVGSPTLYASLEQGSVAKLDSVTTSVPTMACAQTDPGIFDIVRKNVDDIILLDDAAMFDAARWLWFEFGLAADASGAAAAAALLSGQISVAPGTRICALVCGAGLDAFS</sequence>
<dbReference type="AlphaFoldDB" id="A0A963YTL8"/>
<evidence type="ECO:0000256" key="1">
    <source>
        <dbReference type="ARBA" id="ARBA00001933"/>
    </source>
</evidence>
<evidence type="ECO:0000256" key="4">
    <source>
        <dbReference type="ARBA" id="ARBA00023239"/>
    </source>
</evidence>
<dbReference type="InterPro" id="IPR000634">
    <property type="entry name" value="Ser/Thr_deHydtase_PyrdxlP-BS"/>
</dbReference>
<proteinExistence type="inferred from homology"/>
<dbReference type="GO" id="GO:0030170">
    <property type="term" value="F:pyridoxal phosphate binding"/>
    <property type="evidence" value="ECO:0007669"/>
    <property type="project" value="InterPro"/>
</dbReference>
<dbReference type="GO" id="GO:0006567">
    <property type="term" value="P:L-threonine catabolic process"/>
    <property type="evidence" value="ECO:0007669"/>
    <property type="project" value="TreeGrafter"/>
</dbReference>
<evidence type="ECO:0000313" key="6">
    <source>
        <dbReference type="EMBL" id="MCB8876793.1"/>
    </source>
</evidence>
<comment type="similarity">
    <text evidence="2">Belongs to the serine/threonine dehydratase family.</text>
</comment>
<dbReference type="PANTHER" id="PTHR48078:SF6">
    <property type="entry name" value="L-THREONINE DEHYDRATASE CATABOLIC TDCB"/>
    <property type="match status" value="1"/>
</dbReference>
<dbReference type="FunFam" id="3.40.50.1100:FF:000005">
    <property type="entry name" value="Threonine dehydratase catabolic"/>
    <property type="match status" value="1"/>
</dbReference>
<feature type="domain" description="Tryptophan synthase beta chain-like PALP" evidence="5">
    <location>
        <begin position="15"/>
        <end position="307"/>
    </location>
</feature>